<dbReference type="EMBL" id="FZNW01000020">
    <property type="protein sequence ID" value="SNR81092.1"/>
    <property type="molecule type" value="Genomic_DNA"/>
</dbReference>
<sequence length="108" mass="12523">MTDETLWNEFHTVVNMSSRELAEWLRTESASPRSERDPEHAGSVTGQQVLHILRKRKADLTDDDLIVMRHVIDRVRAERRDDLEPAAGDSAWRHQLMDLGHDPLRTVE</sequence>
<dbReference type="OrthoDB" id="513524at2"/>
<feature type="region of interest" description="Disordered" evidence="1">
    <location>
        <begin position="26"/>
        <end position="46"/>
    </location>
</feature>
<evidence type="ECO:0000256" key="1">
    <source>
        <dbReference type="SAM" id="MobiDB-lite"/>
    </source>
</evidence>
<dbReference type="RefSeq" id="WP_089302863.1">
    <property type="nucleotide sequence ID" value="NZ_FZNW01000020.1"/>
</dbReference>
<evidence type="ECO:0008006" key="4">
    <source>
        <dbReference type="Google" id="ProtNLM"/>
    </source>
</evidence>
<gene>
    <name evidence="2" type="ORF">SAMN06265360_12090</name>
</gene>
<dbReference type="PANTHER" id="PTHR40630">
    <property type="entry name" value="POSSIBLE DNA-BINDING PROTEIN"/>
    <property type="match status" value="1"/>
</dbReference>
<evidence type="ECO:0000313" key="3">
    <source>
        <dbReference type="Proteomes" id="UP000198348"/>
    </source>
</evidence>
<name>A0A238ZDD3_9PSEU</name>
<reference evidence="2 3" key="1">
    <citation type="submission" date="2017-06" db="EMBL/GenBank/DDBJ databases">
        <authorList>
            <person name="Kim H.J."/>
            <person name="Triplett B.A."/>
        </authorList>
    </citation>
    <scope>NUCLEOTIDE SEQUENCE [LARGE SCALE GENOMIC DNA]</scope>
    <source>
        <strain evidence="2 3">DSM 45207</strain>
    </source>
</reference>
<dbReference type="Pfam" id="PF11338">
    <property type="entry name" value="DUF3140"/>
    <property type="match status" value="1"/>
</dbReference>
<protein>
    <recommendedName>
        <fullName evidence="4">DUF3140 domain-containing protein</fullName>
    </recommendedName>
</protein>
<dbReference type="Proteomes" id="UP000198348">
    <property type="component" value="Unassembled WGS sequence"/>
</dbReference>
<dbReference type="AlphaFoldDB" id="A0A238ZDD3"/>
<proteinExistence type="predicted"/>
<evidence type="ECO:0000313" key="2">
    <source>
        <dbReference type="EMBL" id="SNR81092.1"/>
    </source>
</evidence>
<keyword evidence="3" id="KW-1185">Reference proteome</keyword>
<accession>A0A238ZDD3</accession>
<dbReference type="InterPro" id="IPR021487">
    <property type="entry name" value="DUF3140"/>
</dbReference>
<dbReference type="PANTHER" id="PTHR40630:SF1">
    <property type="entry name" value="DNA-BINDING PROTEIN"/>
    <property type="match status" value="1"/>
</dbReference>
<organism evidence="2 3">
    <name type="scientific">Haloechinothrix alba</name>
    <dbReference type="NCBI Taxonomy" id="664784"/>
    <lineage>
        <taxon>Bacteria</taxon>
        <taxon>Bacillati</taxon>
        <taxon>Actinomycetota</taxon>
        <taxon>Actinomycetes</taxon>
        <taxon>Pseudonocardiales</taxon>
        <taxon>Pseudonocardiaceae</taxon>
        <taxon>Haloechinothrix</taxon>
    </lineage>
</organism>